<accession>A0A383CZA3</accession>
<dbReference type="Gene3D" id="3.40.50.2000">
    <property type="entry name" value="Glycogen Phosphorylase B"/>
    <property type="match status" value="1"/>
</dbReference>
<dbReference type="Pfam" id="PF13439">
    <property type="entry name" value="Glyco_transf_4"/>
    <property type="match status" value="1"/>
</dbReference>
<reference evidence="2" key="1">
    <citation type="submission" date="2018-05" db="EMBL/GenBank/DDBJ databases">
        <authorList>
            <person name="Lanie J.A."/>
            <person name="Ng W.-L."/>
            <person name="Kazmierczak K.M."/>
            <person name="Andrzejewski T.M."/>
            <person name="Davidsen T.M."/>
            <person name="Wayne K.J."/>
            <person name="Tettelin H."/>
            <person name="Glass J.I."/>
            <person name="Rusch D."/>
            <person name="Podicherti R."/>
            <person name="Tsui H.-C.T."/>
            <person name="Winkler M.E."/>
        </authorList>
    </citation>
    <scope>NUCLEOTIDE SEQUENCE</scope>
</reference>
<feature type="non-terminal residue" evidence="2">
    <location>
        <position position="162"/>
    </location>
</feature>
<dbReference type="AlphaFoldDB" id="A0A383CZA3"/>
<organism evidence="2">
    <name type="scientific">marine metagenome</name>
    <dbReference type="NCBI Taxonomy" id="408172"/>
    <lineage>
        <taxon>unclassified sequences</taxon>
        <taxon>metagenomes</taxon>
        <taxon>ecological metagenomes</taxon>
    </lineage>
</organism>
<gene>
    <name evidence="2" type="ORF">METZ01_LOCUS490406</name>
</gene>
<dbReference type="InterPro" id="IPR028098">
    <property type="entry name" value="Glyco_trans_4-like_N"/>
</dbReference>
<name>A0A383CZA3_9ZZZZ</name>
<dbReference type="SUPFAM" id="SSF53756">
    <property type="entry name" value="UDP-Glycosyltransferase/glycogen phosphorylase"/>
    <property type="match status" value="1"/>
</dbReference>
<feature type="domain" description="Glycosyltransferase subfamily 4-like N-terminal" evidence="1">
    <location>
        <begin position="17"/>
        <end position="161"/>
    </location>
</feature>
<dbReference type="EMBL" id="UINC01212983">
    <property type="protein sequence ID" value="SVE37552.1"/>
    <property type="molecule type" value="Genomic_DNA"/>
</dbReference>
<evidence type="ECO:0000259" key="1">
    <source>
        <dbReference type="Pfam" id="PF13439"/>
    </source>
</evidence>
<protein>
    <recommendedName>
        <fullName evidence="1">Glycosyltransferase subfamily 4-like N-terminal domain-containing protein</fullName>
    </recommendedName>
</protein>
<sequence>MKICLTVNSSPWSKFKGGGQLAVHQLACALSTQGQEVHVVYSKCKEEIFDIEVPYEIHWARHYNVATINLNIFSYLSVLRSLAAKEQFDIIHGNAEEAYYADVVARETGADYIFTSHAPNIPQTGILGGLTNPLQFMKTVNNYLLRKSICSAKRIVTFSQFS</sequence>
<evidence type="ECO:0000313" key="2">
    <source>
        <dbReference type="EMBL" id="SVE37552.1"/>
    </source>
</evidence>
<proteinExistence type="predicted"/>